<feature type="region of interest" description="Disordered" evidence="5">
    <location>
        <begin position="202"/>
        <end position="224"/>
    </location>
</feature>
<evidence type="ECO:0000256" key="3">
    <source>
        <dbReference type="ARBA" id="ARBA00023163"/>
    </source>
</evidence>
<dbReference type="InterPro" id="IPR036638">
    <property type="entry name" value="HLH_DNA-bd_sf"/>
</dbReference>
<dbReference type="InterPro" id="IPR037546">
    <property type="entry name" value="SAC51-like"/>
</dbReference>
<dbReference type="SUPFAM" id="SSF47459">
    <property type="entry name" value="HLH, helix-loop-helix DNA-binding domain"/>
    <property type="match status" value="1"/>
</dbReference>
<reference evidence="7 8" key="1">
    <citation type="journal article" date="2023" name="Hortic Res">
        <title>Pangenome of water caltrop reveals structural variations and asymmetric subgenome divergence after allopolyploidization.</title>
        <authorList>
            <person name="Zhang X."/>
            <person name="Chen Y."/>
            <person name="Wang L."/>
            <person name="Yuan Y."/>
            <person name="Fang M."/>
            <person name="Shi L."/>
            <person name="Lu R."/>
            <person name="Comes H.P."/>
            <person name="Ma Y."/>
            <person name="Chen Y."/>
            <person name="Huang G."/>
            <person name="Zhou Y."/>
            <person name="Zheng Z."/>
            <person name="Qiu Y."/>
        </authorList>
    </citation>
    <scope>NUCLEOTIDE SEQUENCE [LARGE SCALE GENOMIC DNA]</scope>
    <source>
        <tissue evidence="7">Roots</tissue>
    </source>
</reference>
<sequence>MEEGHRSLFTQLPLSSQSPHFNSKVSAVIESASLGMCAFSRISSQEGMPIYLFPRLPNSRVGGFNKPPGWFYCLPRFRQAFFMHGPCYSLLKEKVLINNVNFNLNAEKKFIVFDQPGDKTTVMVSSRPETIFHCVTSRSLKQPMQLDTDDEACRHKSGPFPCSKMISAVDADGNYEDADVASEMHEDTEELNALLCSDDEGESYYSEEDDEVTSTGHSPSLMTAHEGRSDHLYFEEDNQEVSSPPCSRKRKWKENDMEALINGTTSSGDIKFQPNDLSNNDDNDAETSSVQRDYSALVKMGLPSSKSKRVRKEKIRETMGLLQEMIPDGKGKDAVSILDEAINYLKLLRERAQTLGLVL</sequence>
<organism evidence="7 8">
    <name type="scientific">Trapa incisa</name>
    <dbReference type="NCBI Taxonomy" id="236973"/>
    <lineage>
        <taxon>Eukaryota</taxon>
        <taxon>Viridiplantae</taxon>
        <taxon>Streptophyta</taxon>
        <taxon>Embryophyta</taxon>
        <taxon>Tracheophyta</taxon>
        <taxon>Spermatophyta</taxon>
        <taxon>Magnoliopsida</taxon>
        <taxon>eudicotyledons</taxon>
        <taxon>Gunneridae</taxon>
        <taxon>Pentapetalae</taxon>
        <taxon>rosids</taxon>
        <taxon>malvids</taxon>
        <taxon>Myrtales</taxon>
        <taxon>Lythraceae</taxon>
        <taxon>Trapa</taxon>
    </lineage>
</organism>
<comment type="subcellular location">
    <subcellularLocation>
        <location evidence="1">Nucleus</location>
    </subcellularLocation>
</comment>
<name>A0AAN7GZG3_9MYRT</name>
<feature type="region of interest" description="Disordered" evidence="5">
    <location>
        <begin position="263"/>
        <end position="290"/>
    </location>
</feature>
<proteinExistence type="predicted"/>
<evidence type="ECO:0000256" key="2">
    <source>
        <dbReference type="ARBA" id="ARBA00023015"/>
    </source>
</evidence>
<dbReference type="Proteomes" id="UP001345219">
    <property type="component" value="Chromosome 9"/>
</dbReference>
<evidence type="ECO:0000256" key="1">
    <source>
        <dbReference type="ARBA" id="ARBA00004123"/>
    </source>
</evidence>
<protein>
    <recommendedName>
        <fullName evidence="6">BHLH domain-containing protein</fullName>
    </recommendedName>
</protein>
<dbReference type="PANTHER" id="PTHR36066">
    <property type="entry name" value="TRANSCRIPTION FACTOR BHLH145"/>
    <property type="match status" value="1"/>
</dbReference>
<keyword evidence="2" id="KW-0805">Transcription regulation</keyword>
<dbReference type="Pfam" id="PF23173">
    <property type="entry name" value="bHLH_SAC51"/>
    <property type="match status" value="1"/>
</dbReference>
<evidence type="ECO:0000313" key="7">
    <source>
        <dbReference type="EMBL" id="KAK4745182.1"/>
    </source>
</evidence>
<evidence type="ECO:0000256" key="4">
    <source>
        <dbReference type="ARBA" id="ARBA00023242"/>
    </source>
</evidence>
<dbReference type="GO" id="GO:0046983">
    <property type="term" value="F:protein dimerization activity"/>
    <property type="evidence" value="ECO:0007669"/>
    <property type="project" value="InterPro"/>
</dbReference>
<comment type="caution">
    <text evidence="7">The sequence shown here is derived from an EMBL/GenBank/DDBJ whole genome shotgun (WGS) entry which is preliminary data.</text>
</comment>
<evidence type="ECO:0000313" key="8">
    <source>
        <dbReference type="Proteomes" id="UP001345219"/>
    </source>
</evidence>
<feature type="domain" description="BHLH" evidence="6">
    <location>
        <begin position="299"/>
        <end position="348"/>
    </location>
</feature>
<keyword evidence="8" id="KW-1185">Reference proteome</keyword>
<accession>A0AAN7GZG3</accession>
<dbReference type="EMBL" id="JAXIOK010000022">
    <property type="protein sequence ID" value="KAK4745182.1"/>
    <property type="molecule type" value="Genomic_DNA"/>
</dbReference>
<feature type="compositionally biased region" description="Acidic residues" evidence="5">
    <location>
        <begin position="202"/>
        <end position="212"/>
    </location>
</feature>
<dbReference type="PANTHER" id="PTHR36066:SF2">
    <property type="entry name" value="TRANSCRIPTION FACTOR BHLH145"/>
    <property type="match status" value="1"/>
</dbReference>
<dbReference type="PROSITE" id="PS50888">
    <property type="entry name" value="BHLH"/>
    <property type="match status" value="1"/>
</dbReference>
<keyword evidence="4" id="KW-0539">Nucleus</keyword>
<gene>
    <name evidence="7" type="ORF">SAY87_011494</name>
</gene>
<dbReference type="InterPro" id="IPR011598">
    <property type="entry name" value="bHLH_dom"/>
</dbReference>
<evidence type="ECO:0000256" key="5">
    <source>
        <dbReference type="SAM" id="MobiDB-lite"/>
    </source>
</evidence>
<dbReference type="AlphaFoldDB" id="A0AAN7GZG3"/>
<dbReference type="Gene3D" id="4.10.280.10">
    <property type="entry name" value="Helix-loop-helix DNA-binding domain"/>
    <property type="match status" value="1"/>
</dbReference>
<evidence type="ECO:0000259" key="6">
    <source>
        <dbReference type="PROSITE" id="PS50888"/>
    </source>
</evidence>
<dbReference type="GO" id="GO:0005634">
    <property type="term" value="C:nucleus"/>
    <property type="evidence" value="ECO:0007669"/>
    <property type="project" value="UniProtKB-SubCell"/>
</dbReference>
<keyword evidence="3" id="KW-0804">Transcription</keyword>